<comment type="caution">
    <text evidence="2">The sequence shown here is derived from an EMBL/GenBank/DDBJ whole genome shotgun (WGS) entry which is preliminary data.</text>
</comment>
<dbReference type="CDD" id="cd12797">
    <property type="entry name" value="M23_peptidase"/>
    <property type="match status" value="1"/>
</dbReference>
<dbReference type="SUPFAM" id="SSF51261">
    <property type="entry name" value="Duplicated hybrid motif"/>
    <property type="match status" value="1"/>
</dbReference>
<feature type="domain" description="M23ase beta-sheet core" evidence="1">
    <location>
        <begin position="90"/>
        <end position="187"/>
    </location>
</feature>
<gene>
    <name evidence="2" type="ORF">GCM10009118_27720</name>
</gene>
<organism evidence="2 3">
    <name type="scientific">Wandonia haliotis</name>
    <dbReference type="NCBI Taxonomy" id="574963"/>
    <lineage>
        <taxon>Bacteria</taxon>
        <taxon>Pseudomonadati</taxon>
        <taxon>Bacteroidota</taxon>
        <taxon>Flavobacteriia</taxon>
        <taxon>Flavobacteriales</taxon>
        <taxon>Crocinitomicaceae</taxon>
        <taxon>Wandonia</taxon>
    </lineage>
</organism>
<dbReference type="PANTHER" id="PTHR21666:SF270">
    <property type="entry name" value="MUREIN HYDROLASE ACTIVATOR ENVC"/>
    <property type="match status" value="1"/>
</dbReference>
<dbReference type="EMBL" id="BAAAFH010000022">
    <property type="protein sequence ID" value="GAA0876362.1"/>
    <property type="molecule type" value="Genomic_DNA"/>
</dbReference>
<evidence type="ECO:0000313" key="2">
    <source>
        <dbReference type="EMBL" id="GAA0876362.1"/>
    </source>
</evidence>
<dbReference type="PANTHER" id="PTHR21666">
    <property type="entry name" value="PEPTIDASE-RELATED"/>
    <property type="match status" value="1"/>
</dbReference>
<accession>A0ABN1MTR9</accession>
<dbReference type="InterPro" id="IPR050570">
    <property type="entry name" value="Cell_wall_metabolism_enzyme"/>
</dbReference>
<dbReference type="InterPro" id="IPR011055">
    <property type="entry name" value="Dup_hybrid_motif"/>
</dbReference>
<evidence type="ECO:0000259" key="1">
    <source>
        <dbReference type="Pfam" id="PF01551"/>
    </source>
</evidence>
<proteinExistence type="predicted"/>
<sequence>MSVFNTAFFSALPEARVLETGSKYARLDLSEVFTEKNSVEVSNSEAFSKYVDGIIADLDVDYLWGGYLERRAIYKRSPVFRDSQTPERTIHLGIDLWCDSGTPVLAALEGEVHSFQNNDSMGDYGPTIILKHQFAGQVFHTLYGHLSVNSLQGLWKGKQVKAGEKIGELGDRTVNGDYPPHLHFQIILDMQGKEGDYPGVSSEEELPDLSANCPNPNLLLRLTD</sequence>
<dbReference type="Gene3D" id="2.70.70.10">
    <property type="entry name" value="Glucose Permease (Domain IIA)"/>
    <property type="match status" value="1"/>
</dbReference>
<reference evidence="2 3" key="1">
    <citation type="journal article" date="2019" name="Int. J. Syst. Evol. Microbiol.">
        <title>The Global Catalogue of Microorganisms (GCM) 10K type strain sequencing project: providing services to taxonomists for standard genome sequencing and annotation.</title>
        <authorList>
            <consortium name="The Broad Institute Genomics Platform"/>
            <consortium name="The Broad Institute Genome Sequencing Center for Infectious Disease"/>
            <person name="Wu L."/>
            <person name="Ma J."/>
        </authorList>
    </citation>
    <scope>NUCLEOTIDE SEQUENCE [LARGE SCALE GENOMIC DNA]</scope>
    <source>
        <strain evidence="2 3">JCM 16083</strain>
    </source>
</reference>
<dbReference type="InterPro" id="IPR016047">
    <property type="entry name" value="M23ase_b-sheet_dom"/>
</dbReference>
<evidence type="ECO:0000313" key="3">
    <source>
        <dbReference type="Proteomes" id="UP001501126"/>
    </source>
</evidence>
<protein>
    <recommendedName>
        <fullName evidence="1">M23ase beta-sheet core domain-containing protein</fullName>
    </recommendedName>
</protein>
<keyword evidence="3" id="KW-1185">Reference proteome</keyword>
<name>A0ABN1MTR9_9FLAO</name>
<dbReference type="Proteomes" id="UP001501126">
    <property type="component" value="Unassembled WGS sequence"/>
</dbReference>
<dbReference type="Pfam" id="PF01551">
    <property type="entry name" value="Peptidase_M23"/>
    <property type="match status" value="1"/>
</dbReference>
<dbReference type="RefSeq" id="WP_343789026.1">
    <property type="nucleotide sequence ID" value="NZ_BAAAFH010000022.1"/>
</dbReference>